<dbReference type="AlphaFoldDB" id="A0A6B0UHC5"/>
<sequence>MPEHVKEASHRLAPTGTGRGCGGVIAVVMDVADARSAACRFPVSHSVGVLAARRWDAVMTATFAFARAFCRNCGFSDVICCHLGTTLDVSAG</sequence>
<evidence type="ECO:0000313" key="1">
    <source>
        <dbReference type="EMBL" id="MXU86683.1"/>
    </source>
</evidence>
<proteinExistence type="predicted"/>
<name>A0A6B0UHC5_IXORI</name>
<dbReference type="EMBL" id="GIFC01004600">
    <property type="protein sequence ID" value="MXU86683.1"/>
    <property type="molecule type" value="Transcribed_RNA"/>
</dbReference>
<organism evidence="1">
    <name type="scientific">Ixodes ricinus</name>
    <name type="common">Common tick</name>
    <name type="synonym">Acarus ricinus</name>
    <dbReference type="NCBI Taxonomy" id="34613"/>
    <lineage>
        <taxon>Eukaryota</taxon>
        <taxon>Metazoa</taxon>
        <taxon>Ecdysozoa</taxon>
        <taxon>Arthropoda</taxon>
        <taxon>Chelicerata</taxon>
        <taxon>Arachnida</taxon>
        <taxon>Acari</taxon>
        <taxon>Parasitiformes</taxon>
        <taxon>Ixodida</taxon>
        <taxon>Ixodoidea</taxon>
        <taxon>Ixodidae</taxon>
        <taxon>Ixodinae</taxon>
        <taxon>Ixodes</taxon>
    </lineage>
</organism>
<reference evidence="1" key="1">
    <citation type="submission" date="2019-12" db="EMBL/GenBank/DDBJ databases">
        <title>An insight into the sialome of adult female Ixodes ricinus ticks feeding for 6 days.</title>
        <authorList>
            <person name="Perner J."/>
            <person name="Ribeiro J.M.C."/>
        </authorList>
    </citation>
    <scope>NUCLEOTIDE SEQUENCE</scope>
    <source>
        <strain evidence="1">Semi-engorged</strain>
        <tissue evidence="1">Salivary glands</tissue>
    </source>
</reference>
<protein>
    <submittedName>
        <fullName evidence="1">Uncharacterized protein</fullName>
    </submittedName>
</protein>
<accession>A0A6B0UHC5</accession>